<reference evidence="1" key="1">
    <citation type="submission" date="2020-04" db="EMBL/GenBank/DDBJ databases">
        <authorList>
            <person name="Chiriac C."/>
            <person name="Salcher M."/>
            <person name="Ghai R."/>
            <person name="Kavagutti S V."/>
        </authorList>
    </citation>
    <scope>NUCLEOTIDE SEQUENCE</scope>
</reference>
<organism evidence="1">
    <name type="scientific">uncultured Caudovirales phage</name>
    <dbReference type="NCBI Taxonomy" id="2100421"/>
    <lineage>
        <taxon>Viruses</taxon>
        <taxon>Duplodnaviria</taxon>
        <taxon>Heunggongvirae</taxon>
        <taxon>Uroviricota</taxon>
        <taxon>Caudoviricetes</taxon>
        <taxon>Peduoviridae</taxon>
        <taxon>Maltschvirus</taxon>
        <taxon>Maltschvirus maltsch</taxon>
    </lineage>
</organism>
<evidence type="ECO:0000313" key="1">
    <source>
        <dbReference type="EMBL" id="CAB4125615.1"/>
    </source>
</evidence>
<dbReference type="EMBL" id="LR796189">
    <property type="protein sequence ID" value="CAB4125615.1"/>
    <property type="molecule type" value="Genomic_DNA"/>
</dbReference>
<sequence>MTEQQVILELSRLDVLAMIYSDRDRIRYDEIQANIRKLEMELLDFMVAE</sequence>
<accession>A0A6J5KWL2</accession>
<proteinExistence type="predicted"/>
<gene>
    <name evidence="1" type="ORF">UFOVP53_182</name>
</gene>
<protein>
    <submittedName>
        <fullName evidence="1">Uncharacterized protein</fullName>
    </submittedName>
</protein>
<name>A0A6J5KWL2_9CAUD</name>